<feature type="transmembrane region" description="Helical" evidence="2">
    <location>
        <begin position="7"/>
        <end position="24"/>
    </location>
</feature>
<keyword evidence="5" id="KW-1185">Reference proteome</keyword>
<feature type="compositionally biased region" description="Basic and acidic residues" evidence="1">
    <location>
        <begin position="36"/>
        <end position="46"/>
    </location>
</feature>
<accession>A0ABV8GUC1</accession>
<feature type="domain" description="SGNH hydrolase-type esterase" evidence="3">
    <location>
        <begin position="96"/>
        <end position="288"/>
    </location>
</feature>
<organism evidence="4 5">
    <name type="scientific">Oceanobacillus longus</name>
    <dbReference type="NCBI Taxonomy" id="930120"/>
    <lineage>
        <taxon>Bacteria</taxon>
        <taxon>Bacillati</taxon>
        <taxon>Bacillota</taxon>
        <taxon>Bacilli</taxon>
        <taxon>Bacillales</taxon>
        <taxon>Bacillaceae</taxon>
        <taxon>Oceanobacillus</taxon>
    </lineage>
</organism>
<keyword evidence="4" id="KW-0378">Hydrolase</keyword>
<dbReference type="CDD" id="cd04506">
    <property type="entry name" value="SGNH_hydrolase_YpmR_like"/>
    <property type="match status" value="1"/>
</dbReference>
<dbReference type="RefSeq" id="WP_379495983.1">
    <property type="nucleotide sequence ID" value="NZ_JBHSAO010000003.1"/>
</dbReference>
<dbReference type="EMBL" id="JBHSAO010000003">
    <property type="protein sequence ID" value="MFC4023478.1"/>
    <property type="molecule type" value="Genomic_DNA"/>
</dbReference>
<protein>
    <submittedName>
        <fullName evidence="4">SGNH/GDSL hydrolase family protein</fullName>
    </submittedName>
</protein>
<feature type="compositionally biased region" description="Acidic residues" evidence="1">
    <location>
        <begin position="47"/>
        <end position="66"/>
    </location>
</feature>
<dbReference type="SUPFAM" id="SSF52266">
    <property type="entry name" value="SGNH hydrolase"/>
    <property type="match status" value="1"/>
</dbReference>
<comment type="caution">
    <text evidence="4">The sequence shown here is derived from an EMBL/GenBank/DDBJ whole genome shotgun (WGS) entry which is preliminary data.</text>
</comment>
<proteinExistence type="predicted"/>
<name>A0ABV8GUC1_9BACI</name>
<keyword evidence="2" id="KW-0472">Membrane</keyword>
<dbReference type="InterPro" id="IPR013830">
    <property type="entry name" value="SGNH_hydro"/>
</dbReference>
<sequence>MKKKSIFIILVIVIISSTAIIYFMNQTDSKTSEPFMKSEEAEKESQLEEQIEFEEEEETNEAESEETEQRTFPQIIAETVQSTVDFFTNQETHIVAIGDSLTQGVGDETEQNGYVGILDRTINGNKQIAQIDNFGKRGNRTDHLLMRLEDEEIASSIKDADIVLITIGANDIMQVAKENFTNLVMEDFVFELDNYEKRLREIFEEIRRLNPDTKIYLLGFYNPFKQYFQDIKELDLIVETWNTTGNNVVSDYENTTFIPTEDLFTDTDTDPETTLFADDNFHPNYEGYYRIAKRVLEYITIR</sequence>
<feature type="region of interest" description="Disordered" evidence="1">
    <location>
        <begin position="32"/>
        <end position="70"/>
    </location>
</feature>
<dbReference type="Pfam" id="PF13472">
    <property type="entry name" value="Lipase_GDSL_2"/>
    <property type="match status" value="1"/>
</dbReference>
<dbReference type="PANTHER" id="PTHR30383">
    <property type="entry name" value="THIOESTERASE 1/PROTEASE 1/LYSOPHOSPHOLIPASE L1"/>
    <property type="match status" value="1"/>
</dbReference>
<evidence type="ECO:0000256" key="2">
    <source>
        <dbReference type="SAM" id="Phobius"/>
    </source>
</evidence>
<dbReference type="GO" id="GO:0016787">
    <property type="term" value="F:hydrolase activity"/>
    <property type="evidence" value="ECO:0007669"/>
    <property type="project" value="UniProtKB-KW"/>
</dbReference>
<keyword evidence="2" id="KW-1133">Transmembrane helix</keyword>
<dbReference type="PANTHER" id="PTHR30383:SF27">
    <property type="entry name" value="SPORE GERMINATION LIPASE LIPC"/>
    <property type="match status" value="1"/>
</dbReference>
<evidence type="ECO:0000256" key="1">
    <source>
        <dbReference type="SAM" id="MobiDB-lite"/>
    </source>
</evidence>
<evidence type="ECO:0000313" key="5">
    <source>
        <dbReference type="Proteomes" id="UP001595772"/>
    </source>
</evidence>
<gene>
    <name evidence="4" type="ORF">ACFOUV_06515</name>
</gene>
<dbReference type="Gene3D" id="3.40.50.1110">
    <property type="entry name" value="SGNH hydrolase"/>
    <property type="match status" value="1"/>
</dbReference>
<dbReference type="InterPro" id="IPR051532">
    <property type="entry name" value="Ester_Hydrolysis_Enzymes"/>
</dbReference>
<evidence type="ECO:0000259" key="3">
    <source>
        <dbReference type="Pfam" id="PF13472"/>
    </source>
</evidence>
<keyword evidence="2" id="KW-0812">Transmembrane</keyword>
<dbReference type="InterPro" id="IPR036514">
    <property type="entry name" value="SGNH_hydro_sf"/>
</dbReference>
<reference evidence="5" key="1">
    <citation type="journal article" date="2019" name="Int. J. Syst. Evol. Microbiol.">
        <title>The Global Catalogue of Microorganisms (GCM) 10K type strain sequencing project: providing services to taxonomists for standard genome sequencing and annotation.</title>
        <authorList>
            <consortium name="The Broad Institute Genomics Platform"/>
            <consortium name="The Broad Institute Genome Sequencing Center for Infectious Disease"/>
            <person name="Wu L."/>
            <person name="Ma J."/>
        </authorList>
    </citation>
    <scope>NUCLEOTIDE SEQUENCE [LARGE SCALE GENOMIC DNA]</scope>
    <source>
        <strain evidence="5">IBRC-M 10703</strain>
    </source>
</reference>
<evidence type="ECO:0000313" key="4">
    <source>
        <dbReference type="EMBL" id="MFC4023478.1"/>
    </source>
</evidence>
<dbReference type="Proteomes" id="UP001595772">
    <property type="component" value="Unassembled WGS sequence"/>
</dbReference>